<keyword evidence="3" id="KW-1185">Reference proteome</keyword>
<comment type="caution">
    <text evidence="2">The sequence shown here is derived from an EMBL/GenBank/DDBJ whole genome shotgun (WGS) entry which is preliminary data.</text>
</comment>
<sequence>MRFFTLAPFAFVAAALVQAQTVPIGARINIQDYKGNVFDMSGSGAGQNTPVQTLNHKPGEIAQGWVIEPSSVGQFFTIRNVASGTFLSYSAVNSTGVDPLNTQAVGNLNQFPWTITGTGVGFLILGPSGINGQTALTSWPTLNASNGNILPLQTSPLTLQTRDSTGNAAVQTFTFPP</sequence>
<dbReference type="SUPFAM" id="SSF50370">
    <property type="entry name" value="Ricin B-like lectins"/>
    <property type="match status" value="1"/>
</dbReference>
<evidence type="ECO:0000313" key="3">
    <source>
        <dbReference type="Proteomes" id="UP001219525"/>
    </source>
</evidence>
<name>A0AAD6YBY8_9AGAR</name>
<dbReference type="Gene3D" id="2.80.10.50">
    <property type="match status" value="1"/>
</dbReference>
<feature type="non-terminal residue" evidence="2">
    <location>
        <position position="177"/>
    </location>
</feature>
<feature type="signal peptide" evidence="1">
    <location>
        <begin position="1"/>
        <end position="19"/>
    </location>
</feature>
<evidence type="ECO:0000313" key="2">
    <source>
        <dbReference type="EMBL" id="KAJ7208191.1"/>
    </source>
</evidence>
<dbReference type="Proteomes" id="UP001219525">
    <property type="component" value="Unassembled WGS sequence"/>
</dbReference>
<keyword evidence="1" id="KW-0732">Signal</keyword>
<proteinExistence type="predicted"/>
<dbReference type="AlphaFoldDB" id="A0AAD6YBY8"/>
<gene>
    <name evidence="2" type="ORF">GGX14DRAFT_454149</name>
</gene>
<reference evidence="2" key="1">
    <citation type="submission" date="2023-03" db="EMBL/GenBank/DDBJ databases">
        <title>Massive genome expansion in bonnet fungi (Mycena s.s.) driven by repeated elements and novel gene families across ecological guilds.</title>
        <authorList>
            <consortium name="Lawrence Berkeley National Laboratory"/>
            <person name="Harder C.B."/>
            <person name="Miyauchi S."/>
            <person name="Viragh M."/>
            <person name="Kuo A."/>
            <person name="Thoen E."/>
            <person name="Andreopoulos B."/>
            <person name="Lu D."/>
            <person name="Skrede I."/>
            <person name="Drula E."/>
            <person name="Henrissat B."/>
            <person name="Morin E."/>
            <person name="Kohler A."/>
            <person name="Barry K."/>
            <person name="LaButti K."/>
            <person name="Morin E."/>
            <person name="Salamov A."/>
            <person name="Lipzen A."/>
            <person name="Mereny Z."/>
            <person name="Hegedus B."/>
            <person name="Baldrian P."/>
            <person name="Stursova M."/>
            <person name="Weitz H."/>
            <person name="Taylor A."/>
            <person name="Grigoriev I.V."/>
            <person name="Nagy L.G."/>
            <person name="Martin F."/>
            <person name="Kauserud H."/>
        </authorList>
    </citation>
    <scope>NUCLEOTIDE SEQUENCE</scope>
    <source>
        <strain evidence="2">9144</strain>
    </source>
</reference>
<dbReference type="EMBL" id="JARJCW010000034">
    <property type="protein sequence ID" value="KAJ7208191.1"/>
    <property type="molecule type" value="Genomic_DNA"/>
</dbReference>
<feature type="chain" id="PRO_5042239417" description="Ricin B lectin domain-containing protein" evidence="1">
    <location>
        <begin position="20"/>
        <end position="177"/>
    </location>
</feature>
<dbReference type="InterPro" id="IPR035992">
    <property type="entry name" value="Ricin_B-like_lectins"/>
</dbReference>
<protein>
    <recommendedName>
        <fullName evidence="4">Ricin B lectin domain-containing protein</fullName>
    </recommendedName>
</protein>
<evidence type="ECO:0008006" key="4">
    <source>
        <dbReference type="Google" id="ProtNLM"/>
    </source>
</evidence>
<organism evidence="2 3">
    <name type="scientific">Mycena pura</name>
    <dbReference type="NCBI Taxonomy" id="153505"/>
    <lineage>
        <taxon>Eukaryota</taxon>
        <taxon>Fungi</taxon>
        <taxon>Dikarya</taxon>
        <taxon>Basidiomycota</taxon>
        <taxon>Agaricomycotina</taxon>
        <taxon>Agaricomycetes</taxon>
        <taxon>Agaricomycetidae</taxon>
        <taxon>Agaricales</taxon>
        <taxon>Marasmiineae</taxon>
        <taxon>Mycenaceae</taxon>
        <taxon>Mycena</taxon>
    </lineage>
</organism>
<accession>A0AAD6YBY8</accession>
<evidence type="ECO:0000256" key="1">
    <source>
        <dbReference type="SAM" id="SignalP"/>
    </source>
</evidence>